<accession>A0A1Y5SP89</accession>
<sequence length="30" mass="3411">MTSLSFETELKRGNLVLSFQTFIMSFVGKV</sequence>
<dbReference type="Proteomes" id="UP000193623">
    <property type="component" value="Unassembled WGS sequence"/>
</dbReference>
<evidence type="ECO:0000313" key="1">
    <source>
        <dbReference type="EMBL" id="SLN43548.1"/>
    </source>
</evidence>
<name>A0A1Y5SP89_9RHOB</name>
<gene>
    <name evidence="1" type="ORF">PSJ8397_02238</name>
</gene>
<proteinExistence type="predicted"/>
<protein>
    <submittedName>
        <fullName evidence="1">Uncharacterized protein</fullName>
    </submittedName>
</protein>
<evidence type="ECO:0000313" key="2">
    <source>
        <dbReference type="Proteomes" id="UP000193623"/>
    </source>
</evidence>
<reference evidence="1 2" key="1">
    <citation type="submission" date="2017-03" db="EMBL/GenBank/DDBJ databases">
        <authorList>
            <person name="Afonso C.L."/>
            <person name="Miller P.J."/>
            <person name="Scott M.A."/>
            <person name="Spackman E."/>
            <person name="Goraichik I."/>
            <person name="Dimitrov K.M."/>
            <person name="Suarez D.L."/>
            <person name="Swayne D.E."/>
        </authorList>
    </citation>
    <scope>NUCLEOTIDE SEQUENCE [LARGE SCALE GENOMIC DNA]</scope>
    <source>
        <strain evidence="1 2">CECT 8397</strain>
    </source>
</reference>
<keyword evidence="2" id="KW-1185">Reference proteome</keyword>
<dbReference type="AlphaFoldDB" id="A0A1Y5SP89"/>
<dbReference type="EMBL" id="FWFT01000003">
    <property type="protein sequence ID" value="SLN43548.1"/>
    <property type="molecule type" value="Genomic_DNA"/>
</dbReference>
<organism evidence="1 2">
    <name type="scientific">Pseudooctadecabacter jejudonensis</name>
    <dbReference type="NCBI Taxonomy" id="1391910"/>
    <lineage>
        <taxon>Bacteria</taxon>
        <taxon>Pseudomonadati</taxon>
        <taxon>Pseudomonadota</taxon>
        <taxon>Alphaproteobacteria</taxon>
        <taxon>Rhodobacterales</taxon>
        <taxon>Paracoccaceae</taxon>
        <taxon>Pseudooctadecabacter</taxon>
    </lineage>
</organism>